<dbReference type="KEGG" id="scm:SCHCO_01101843"/>
<organism evidence="3">
    <name type="scientific">Schizophyllum commune (strain H4-8 / FGSC 9210)</name>
    <name type="common">Split gill fungus</name>
    <dbReference type="NCBI Taxonomy" id="578458"/>
    <lineage>
        <taxon>Eukaryota</taxon>
        <taxon>Fungi</taxon>
        <taxon>Dikarya</taxon>
        <taxon>Basidiomycota</taxon>
        <taxon>Agaricomycotina</taxon>
        <taxon>Agaricomycetes</taxon>
        <taxon>Agaricomycetidae</taxon>
        <taxon>Agaricales</taxon>
        <taxon>Schizophyllaceae</taxon>
        <taxon>Schizophyllum</taxon>
    </lineage>
</organism>
<dbReference type="VEuPathDB" id="FungiDB:SCHCODRAFT_01101843"/>
<feature type="non-terminal residue" evidence="2">
    <location>
        <position position="152"/>
    </location>
</feature>
<dbReference type="InParanoid" id="D8QE71"/>
<evidence type="ECO:0000313" key="2">
    <source>
        <dbReference type="EMBL" id="EFI94116.1"/>
    </source>
</evidence>
<sequence>MPFALDHHHVHPLPGTRAASEASARLASTGTLSQYRLLPPPLAFTRLFSSPPAYLFISPSPTPPSAPSTTCSIALGDATPRPRRAQQRGLRQAPFSPSLLRRLHRHPARRAWPSLLFTGPGCTYADMITTVVPSWTHGEHVGTAVQVNHFKK</sequence>
<name>D8QE71_SCHCM</name>
<evidence type="ECO:0000256" key="1">
    <source>
        <dbReference type="SAM" id="MobiDB-lite"/>
    </source>
</evidence>
<dbReference type="EMBL" id="GL377310">
    <property type="protein sequence ID" value="EFI94116.1"/>
    <property type="molecule type" value="Genomic_DNA"/>
</dbReference>
<dbReference type="HOGENOM" id="CLU_1723400_0_0_1"/>
<dbReference type="AlphaFoldDB" id="D8QE71"/>
<accession>D8QE71</accession>
<evidence type="ECO:0000313" key="3">
    <source>
        <dbReference type="Proteomes" id="UP000007431"/>
    </source>
</evidence>
<dbReference type="RefSeq" id="XP_003029019.1">
    <property type="nucleotide sequence ID" value="XM_003028973.1"/>
</dbReference>
<feature type="region of interest" description="Disordered" evidence="1">
    <location>
        <begin position="59"/>
        <end position="99"/>
    </location>
</feature>
<dbReference type="GeneID" id="9590503"/>
<proteinExistence type="predicted"/>
<keyword evidence="3" id="KW-1185">Reference proteome</keyword>
<dbReference type="Proteomes" id="UP000007431">
    <property type="component" value="Unassembled WGS sequence"/>
</dbReference>
<gene>
    <name evidence="2" type="ORF">SCHCODRAFT_112154</name>
</gene>
<reference evidence="2 3" key="1">
    <citation type="journal article" date="2010" name="Nat. Biotechnol.">
        <title>Genome sequence of the model mushroom Schizophyllum commune.</title>
        <authorList>
            <person name="Ohm R.A."/>
            <person name="de Jong J.F."/>
            <person name="Lugones L.G."/>
            <person name="Aerts A."/>
            <person name="Kothe E."/>
            <person name="Stajich J.E."/>
            <person name="de Vries R.P."/>
            <person name="Record E."/>
            <person name="Levasseur A."/>
            <person name="Baker S.E."/>
            <person name="Bartholomew K.A."/>
            <person name="Coutinho P.M."/>
            <person name="Erdmann S."/>
            <person name="Fowler T.J."/>
            <person name="Gathman A.C."/>
            <person name="Lombard V."/>
            <person name="Henrissat B."/>
            <person name="Knabe N."/>
            <person name="Kuees U."/>
            <person name="Lilly W.W."/>
            <person name="Lindquist E."/>
            <person name="Lucas S."/>
            <person name="Magnuson J.K."/>
            <person name="Piumi F."/>
            <person name="Raudaskoski M."/>
            <person name="Salamov A."/>
            <person name="Schmutz J."/>
            <person name="Schwarze F.W.M.R."/>
            <person name="vanKuyk P.A."/>
            <person name="Horton J.S."/>
            <person name="Grigoriev I.V."/>
            <person name="Woesten H.A.B."/>
        </authorList>
    </citation>
    <scope>NUCLEOTIDE SEQUENCE [LARGE SCALE GENOMIC DNA]</scope>
    <source>
        <strain evidence="3">H4-8 / FGSC 9210</strain>
    </source>
</reference>
<protein>
    <submittedName>
        <fullName evidence="2">Uncharacterized protein</fullName>
    </submittedName>
</protein>